<name>A0AAV1Y1G5_LUPLU</name>
<reference evidence="1 2" key="1">
    <citation type="submission" date="2024-03" db="EMBL/GenBank/DDBJ databases">
        <authorList>
            <person name="Martinez-Hernandez J."/>
        </authorList>
    </citation>
    <scope>NUCLEOTIDE SEQUENCE [LARGE SCALE GENOMIC DNA]</scope>
</reference>
<proteinExistence type="predicted"/>
<dbReference type="Proteomes" id="UP001497480">
    <property type="component" value="Unassembled WGS sequence"/>
</dbReference>
<sequence>MLVDRAVMLGKRLLIMSNDSSSGYDVSSGCRFFMTRTYATKDDQLGIPLGWLGLAVDTSWWTRR</sequence>
<keyword evidence="2" id="KW-1185">Reference proteome</keyword>
<evidence type="ECO:0000313" key="1">
    <source>
        <dbReference type="EMBL" id="CAL0327645.1"/>
    </source>
</evidence>
<gene>
    <name evidence="1" type="ORF">LLUT_LOCUS28705</name>
</gene>
<dbReference type="EMBL" id="CAXHTB010000020">
    <property type="protein sequence ID" value="CAL0327645.1"/>
    <property type="molecule type" value="Genomic_DNA"/>
</dbReference>
<comment type="caution">
    <text evidence="1">The sequence shown here is derived from an EMBL/GenBank/DDBJ whole genome shotgun (WGS) entry which is preliminary data.</text>
</comment>
<dbReference type="AlphaFoldDB" id="A0AAV1Y1G5"/>
<organism evidence="1 2">
    <name type="scientific">Lupinus luteus</name>
    <name type="common">European yellow lupine</name>
    <dbReference type="NCBI Taxonomy" id="3873"/>
    <lineage>
        <taxon>Eukaryota</taxon>
        <taxon>Viridiplantae</taxon>
        <taxon>Streptophyta</taxon>
        <taxon>Embryophyta</taxon>
        <taxon>Tracheophyta</taxon>
        <taxon>Spermatophyta</taxon>
        <taxon>Magnoliopsida</taxon>
        <taxon>eudicotyledons</taxon>
        <taxon>Gunneridae</taxon>
        <taxon>Pentapetalae</taxon>
        <taxon>rosids</taxon>
        <taxon>fabids</taxon>
        <taxon>Fabales</taxon>
        <taxon>Fabaceae</taxon>
        <taxon>Papilionoideae</taxon>
        <taxon>50 kb inversion clade</taxon>
        <taxon>genistoids sensu lato</taxon>
        <taxon>core genistoids</taxon>
        <taxon>Genisteae</taxon>
        <taxon>Lupinus</taxon>
    </lineage>
</organism>
<accession>A0AAV1Y1G5</accession>
<evidence type="ECO:0000313" key="2">
    <source>
        <dbReference type="Proteomes" id="UP001497480"/>
    </source>
</evidence>
<protein>
    <submittedName>
        <fullName evidence="1">Uncharacterized protein</fullName>
    </submittedName>
</protein>